<accession>M6VFS6</accession>
<protein>
    <submittedName>
        <fullName evidence="1">Uncharacterized protein</fullName>
    </submittedName>
</protein>
<reference evidence="1 2" key="1">
    <citation type="submission" date="2013-01" db="EMBL/GenBank/DDBJ databases">
        <authorList>
            <person name="Harkins D.M."/>
            <person name="Durkin A.S."/>
            <person name="Brinkac L.M."/>
            <person name="Haft D.H."/>
            <person name="Selengut J.D."/>
            <person name="Sanka R."/>
            <person name="DePew J."/>
            <person name="Purushe J."/>
            <person name="Matthias M.A."/>
            <person name="Vinetz J.M."/>
            <person name="Sutton G.G."/>
            <person name="Nierman W.C."/>
            <person name="Fouts D.E."/>
        </authorList>
    </citation>
    <scope>NUCLEOTIDE SEQUENCE [LARGE SCALE GENOMIC DNA]</scope>
    <source>
        <strain evidence="1 2">HAI1536</strain>
    </source>
</reference>
<dbReference type="Proteomes" id="UP000012112">
    <property type="component" value="Unassembled WGS sequence"/>
</dbReference>
<comment type="caution">
    <text evidence="1">The sequence shown here is derived from an EMBL/GenBank/DDBJ whole genome shotgun (WGS) entry which is preliminary data.</text>
</comment>
<dbReference type="AlphaFoldDB" id="M6VFS6"/>
<gene>
    <name evidence="1" type="ORF">LEP1GSC172_3451</name>
</gene>
<proteinExistence type="predicted"/>
<name>M6VFS6_9LEPT</name>
<dbReference type="RefSeq" id="WP_002180335.1">
    <property type="nucleotide sequence ID" value="NZ_AKWD02000062.1"/>
</dbReference>
<dbReference type="EMBL" id="AKWD02000062">
    <property type="protein sequence ID" value="EMO51974.1"/>
    <property type="molecule type" value="Genomic_DNA"/>
</dbReference>
<sequence length="49" mass="5818">MKPKKRSFQVRNECMFLLLTLEEVGSTEEIPQLIFVPSSCFRRKWIETA</sequence>
<evidence type="ECO:0000313" key="1">
    <source>
        <dbReference type="EMBL" id="EMO51974.1"/>
    </source>
</evidence>
<evidence type="ECO:0000313" key="2">
    <source>
        <dbReference type="Proteomes" id="UP000012112"/>
    </source>
</evidence>
<organism evidence="1 2">
    <name type="scientific">Leptospira noguchii</name>
    <dbReference type="NCBI Taxonomy" id="28182"/>
    <lineage>
        <taxon>Bacteria</taxon>
        <taxon>Pseudomonadati</taxon>
        <taxon>Spirochaetota</taxon>
        <taxon>Spirochaetia</taxon>
        <taxon>Leptospirales</taxon>
        <taxon>Leptospiraceae</taxon>
        <taxon>Leptospira</taxon>
    </lineage>
</organism>